<dbReference type="RefSeq" id="XP_060339751.1">
    <property type="nucleotide sequence ID" value="XM_060483596.1"/>
</dbReference>
<keyword evidence="1" id="KW-1133">Transmembrane helix</keyword>
<comment type="caution">
    <text evidence="2">The sequence shown here is derived from an EMBL/GenBank/DDBJ whole genome shotgun (WGS) entry which is preliminary data.</text>
</comment>
<gene>
    <name evidence="2" type="ORF">EV420DRAFT_82001</name>
</gene>
<evidence type="ECO:0000313" key="3">
    <source>
        <dbReference type="Proteomes" id="UP001175211"/>
    </source>
</evidence>
<proteinExistence type="predicted"/>
<keyword evidence="3" id="KW-1185">Reference proteome</keyword>
<feature type="transmembrane region" description="Helical" evidence="1">
    <location>
        <begin position="12"/>
        <end position="29"/>
    </location>
</feature>
<accession>A0AA39NR26</accession>
<keyword evidence="1" id="KW-0472">Membrane</keyword>
<dbReference type="AlphaFoldDB" id="A0AA39NR26"/>
<evidence type="ECO:0000256" key="1">
    <source>
        <dbReference type="SAM" id="Phobius"/>
    </source>
</evidence>
<reference evidence="2" key="1">
    <citation type="submission" date="2023-06" db="EMBL/GenBank/DDBJ databases">
        <authorList>
            <consortium name="Lawrence Berkeley National Laboratory"/>
            <person name="Ahrendt S."/>
            <person name="Sahu N."/>
            <person name="Indic B."/>
            <person name="Wong-Bajracharya J."/>
            <person name="Merenyi Z."/>
            <person name="Ke H.-M."/>
            <person name="Monk M."/>
            <person name="Kocsube S."/>
            <person name="Drula E."/>
            <person name="Lipzen A."/>
            <person name="Balint B."/>
            <person name="Henrissat B."/>
            <person name="Andreopoulos B."/>
            <person name="Martin F.M."/>
            <person name="Harder C.B."/>
            <person name="Rigling D."/>
            <person name="Ford K.L."/>
            <person name="Foster G.D."/>
            <person name="Pangilinan J."/>
            <person name="Papanicolaou A."/>
            <person name="Barry K."/>
            <person name="LaButti K."/>
            <person name="Viragh M."/>
            <person name="Koriabine M."/>
            <person name="Yan M."/>
            <person name="Riley R."/>
            <person name="Champramary S."/>
            <person name="Plett K.L."/>
            <person name="Tsai I.J."/>
            <person name="Slot J."/>
            <person name="Sipos G."/>
            <person name="Plett J."/>
            <person name="Nagy L.G."/>
            <person name="Grigoriev I.V."/>
        </authorList>
    </citation>
    <scope>NUCLEOTIDE SEQUENCE</scope>
    <source>
        <strain evidence="2">CCBAS 213</strain>
    </source>
</reference>
<name>A0AA39NR26_ARMTA</name>
<protein>
    <submittedName>
        <fullName evidence="2">Uncharacterized protein</fullName>
    </submittedName>
</protein>
<dbReference type="Proteomes" id="UP001175211">
    <property type="component" value="Unassembled WGS sequence"/>
</dbReference>
<sequence>MYSTSFSKYQLPLAALALAAAVGGWLWGLRIRKGHLTALTQTCLLLFPQVPLGRGTGSGLANQLLHSEGLVCLSVCCINESIVDSIYSSLPHVETTLKSGPCVTSRG</sequence>
<dbReference type="GeneID" id="85367144"/>
<keyword evidence="1" id="KW-0812">Transmembrane</keyword>
<evidence type="ECO:0000313" key="2">
    <source>
        <dbReference type="EMBL" id="KAK0469958.1"/>
    </source>
</evidence>
<organism evidence="2 3">
    <name type="scientific">Armillaria tabescens</name>
    <name type="common">Ringless honey mushroom</name>
    <name type="synonym">Agaricus tabescens</name>
    <dbReference type="NCBI Taxonomy" id="1929756"/>
    <lineage>
        <taxon>Eukaryota</taxon>
        <taxon>Fungi</taxon>
        <taxon>Dikarya</taxon>
        <taxon>Basidiomycota</taxon>
        <taxon>Agaricomycotina</taxon>
        <taxon>Agaricomycetes</taxon>
        <taxon>Agaricomycetidae</taxon>
        <taxon>Agaricales</taxon>
        <taxon>Marasmiineae</taxon>
        <taxon>Physalacriaceae</taxon>
        <taxon>Desarmillaria</taxon>
    </lineage>
</organism>
<dbReference type="EMBL" id="JAUEPS010000001">
    <property type="protein sequence ID" value="KAK0469958.1"/>
    <property type="molecule type" value="Genomic_DNA"/>
</dbReference>